<evidence type="ECO:0000256" key="1">
    <source>
        <dbReference type="SAM" id="MobiDB-lite"/>
    </source>
</evidence>
<dbReference type="AlphaFoldDB" id="A0A6G1H966"/>
<dbReference type="EMBL" id="ML977145">
    <property type="protein sequence ID" value="KAF1989498.1"/>
    <property type="molecule type" value="Genomic_DNA"/>
</dbReference>
<proteinExistence type="predicted"/>
<keyword evidence="3" id="KW-1185">Reference proteome</keyword>
<evidence type="ECO:0000313" key="3">
    <source>
        <dbReference type="Proteomes" id="UP000800041"/>
    </source>
</evidence>
<accession>A0A6G1H966</accession>
<feature type="region of interest" description="Disordered" evidence="1">
    <location>
        <begin position="119"/>
        <end position="147"/>
    </location>
</feature>
<reference evidence="2" key="1">
    <citation type="journal article" date="2020" name="Stud. Mycol.">
        <title>101 Dothideomycetes genomes: a test case for predicting lifestyles and emergence of pathogens.</title>
        <authorList>
            <person name="Haridas S."/>
            <person name="Albert R."/>
            <person name="Binder M."/>
            <person name="Bloem J."/>
            <person name="Labutti K."/>
            <person name="Salamov A."/>
            <person name="Andreopoulos B."/>
            <person name="Baker S."/>
            <person name="Barry K."/>
            <person name="Bills G."/>
            <person name="Bluhm B."/>
            <person name="Cannon C."/>
            <person name="Castanera R."/>
            <person name="Culley D."/>
            <person name="Daum C."/>
            <person name="Ezra D."/>
            <person name="Gonzalez J."/>
            <person name="Henrissat B."/>
            <person name="Kuo A."/>
            <person name="Liang C."/>
            <person name="Lipzen A."/>
            <person name="Lutzoni F."/>
            <person name="Magnuson J."/>
            <person name="Mondo S."/>
            <person name="Nolan M."/>
            <person name="Ohm R."/>
            <person name="Pangilinan J."/>
            <person name="Park H.-J."/>
            <person name="Ramirez L."/>
            <person name="Alfaro M."/>
            <person name="Sun H."/>
            <person name="Tritt A."/>
            <person name="Yoshinaga Y."/>
            <person name="Zwiers L.-H."/>
            <person name="Turgeon B."/>
            <person name="Goodwin S."/>
            <person name="Spatafora J."/>
            <person name="Crous P."/>
            <person name="Grigoriev I."/>
        </authorList>
    </citation>
    <scope>NUCLEOTIDE SEQUENCE</scope>
    <source>
        <strain evidence="2">CBS 113979</strain>
    </source>
</reference>
<name>A0A6G1H966_9PEZI</name>
<protein>
    <recommendedName>
        <fullName evidence="4">C3H1-type domain-containing protein</fullName>
    </recommendedName>
</protein>
<evidence type="ECO:0000313" key="2">
    <source>
        <dbReference type="EMBL" id="KAF1989498.1"/>
    </source>
</evidence>
<dbReference type="Proteomes" id="UP000800041">
    <property type="component" value="Unassembled WGS sequence"/>
</dbReference>
<evidence type="ECO:0008006" key="4">
    <source>
        <dbReference type="Google" id="ProtNLM"/>
    </source>
</evidence>
<feature type="compositionally biased region" description="Basic and acidic residues" evidence="1">
    <location>
        <begin position="119"/>
        <end position="132"/>
    </location>
</feature>
<gene>
    <name evidence="2" type="ORF">K402DRAFT_274002</name>
</gene>
<organism evidence="2 3">
    <name type="scientific">Aulographum hederae CBS 113979</name>
    <dbReference type="NCBI Taxonomy" id="1176131"/>
    <lineage>
        <taxon>Eukaryota</taxon>
        <taxon>Fungi</taxon>
        <taxon>Dikarya</taxon>
        <taxon>Ascomycota</taxon>
        <taxon>Pezizomycotina</taxon>
        <taxon>Dothideomycetes</taxon>
        <taxon>Pleosporomycetidae</taxon>
        <taxon>Aulographales</taxon>
        <taxon>Aulographaceae</taxon>
    </lineage>
</organism>
<feature type="region of interest" description="Disordered" evidence="1">
    <location>
        <begin position="259"/>
        <end position="311"/>
    </location>
</feature>
<dbReference type="OrthoDB" id="3943685at2759"/>
<sequence length="328" mass="36267">MSSSTTHNVKINPCHDWPLGKCKHEQRCTGEHHENLDPALVETNAYSGYMVPNEVGEGCVRCMQRMFPCDKKARGTENDPCSECRWFGGANCRCTLATDTSYNDQIWAVMMARGRDKNYTLPADKSREEGGKKAKSAPQPMPANSVKAGWQGETREALLNKADMLPSGVRDCPRAYLGPPRMSAAAKKSLAWKETGLKRELESAAESMPPPTFYSRAPLYVLPTFPPPPEFERPPASSAHGKVMTTSYSWETDEYTHTYENGTGVTGRATVAPTPNVRSSYDMLARKKQRIEPGRQKSAPSSIEDDTAANEALFILRERSTGGMPKKP</sequence>